<dbReference type="EMBL" id="NGKC01000021">
    <property type="protein sequence ID" value="RSU09245.1"/>
    <property type="molecule type" value="Genomic_DNA"/>
</dbReference>
<sequence length="304" mass="35601">MDKHTIESLANQTIKTFSPITDSRLEKTYNVFLLVTTENKKFILKKITRNEYSLNRILQKHNQFRIMPAIRQTAKDSEGNWWMTTDYVAGDNLSILNPAAAELLGEALAELVSYFWSNPQPLKNISPSIDDQIAAKERFLCKIEKNTVMHEAYLTYIQRFVDSPKSLCHDDLLPINVLYDNKHNNVKIIDWEHGRLSSYISDTARFATFYNKDRDKFKRGLTFLDDENSASLFLTAFYTALTAELKAFISKEQFLYDYHLESYNQLLLNISHLKEITPEAITNDWEHYFYEEAYQKAHFLNVTY</sequence>
<accession>A0A430AMB8</accession>
<organism evidence="2 3">
    <name type="scientific">Vagococcus acidifermentans</name>
    <dbReference type="NCBI Taxonomy" id="564710"/>
    <lineage>
        <taxon>Bacteria</taxon>
        <taxon>Bacillati</taxon>
        <taxon>Bacillota</taxon>
        <taxon>Bacilli</taxon>
        <taxon>Lactobacillales</taxon>
        <taxon>Enterococcaceae</taxon>
        <taxon>Vagococcus</taxon>
    </lineage>
</organism>
<name>A0A430AMB8_9ENTE</name>
<feature type="domain" description="Aminoglycoside phosphotransferase" evidence="1">
    <location>
        <begin position="31"/>
        <end position="218"/>
    </location>
</feature>
<evidence type="ECO:0000259" key="1">
    <source>
        <dbReference type="Pfam" id="PF01636"/>
    </source>
</evidence>
<dbReference type="SUPFAM" id="SSF56112">
    <property type="entry name" value="Protein kinase-like (PK-like)"/>
    <property type="match status" value="1"/>
</dbReference>
<reference evidence="2 3" key="1">
    <citation type="submission" date="2017-05" db="EMBL/GenBank/DDBJ databases">
        <title>Vagococcus spp. assemblies.</title>
        <authorList>
            <person name="Gulvik C.A."/>
        </authorList>
    </citation>
    <scope>NUCLEOTIDE SEQUENCE [LARGE SCALE GENOMIC DNA]</scope>
    <source>
        <strain evidence="2 3">LMG 24798</strain>
    </source>
</reference>
<gene>
    <name evidence="2" type="ORF">CBF27_13190</name>
</gene>
<dbReference type="Proteomes" id="UP000286773">
    <property type="component" value="Unassembled WGS sequence"/>
</dbReference>
<proteinExistence type="predicted"/>
<dbReference type="InterPro" id="IPR002575">
    <property type="entry name" value="Aminoglycoside_PTrfase"/>
</dbReference>
<comment type="caution">
    <text evidence="2">The sequence shown here is derived from an EMBL/GenBank/DDBJ whole genome shotgun (WGS) entry which is preliminary data.</text>
</comment>
<dbReference type="RefSeq" id="WP_126815083.1">
    <property type="nucleotide sequence ID" value="NZ_NGKC01000021.1"/>
</dbReference>
<protein>
    <recommendedName>
        <fullName evidence="1">Aminoglycoside phosphotransferase domain-containing protein</fullName>
    </recommendedName>
</protein>
<dbReference type="AlphaFoldDB" id="A0A430AMB8"/>
<evidence type="ECO:0000313" key="3">
    <source>
        <dbReference type="Proteomes" id="UP000286773"/>
    </source>
</evidence>
<dbReference type="Gene3D" id="3.90.1200.10">
    <property type="match status" value="1"/>
</dbReference>
<dbReference type="InterPro" id="IPR011009">
    <property type="entry name" value="Kinase-like_dom_sf"/>
</dbReference>
<evidence type="ECO:0000313" key="2">
    <source>
        <dbReference type="EMBL" id="RSU09245.1"/>
    </source>
</evidence>
<dbReference type="Pfam" id="PF01636">
    <property type="entry name" value="APH"/>
    <property type="match status" value="1"/>
</dbReference>
<keyword evidence="3" id="KW-1185">Reference proteome</keyword>
<dbReference type="OrthoDB" id="2199595at2"/>